<dbReference type="EMBL" id="QYRN01000009">
    <property type="protein sequence ID" value="RIX98793.1"/>
    <property type="molecule type" value="Genomic_DNA"/>
</dbReference>
<accession>A0A3A1WIY9</accession>
<name>A0A3A1WIY9_9HYPH</name>
<dbReference type="InterPro" id="IPR049625">
    <property type="entry name" value="Glyco_transf_61_cat"/>
</dbReference>
<dbReference type="AlphaFoldDB" id="A0A3A1WIY9"/>
<gene>
    <name evidence="2" type="ORF">D3218_16565</name>
</gene>
<reference evidence="3" key="1">
    <citation type="submission" date="2018-09" db="EMBL/GenBank/DDBJ databases">
        <authorList>
            <person name="Tuo L."/>
        </authorList>
    </citation>
    <scope>NUCLEOTIDE SEQUENCE [LARGE SCALE GENOMIC DNA]</scope>
    <source>
        <strain evidence="3">M2BS4Y-1</strain>
    </source>
</reference>
<evidence type="ECO:0000259" key="1">
    <source>
        <dbReference type="Pfam" id="PF04577"/>
    </source>
</evidence>
<keyword evidence="3" id="KW-1185">Reference proteome</keyword>
<protein>
    <submittedName>
        <fullName evidence="2">Glycosyltransferase family 61 protein</fullName>
    </submittedName>
</protein>
<keyword evidence="2" id="KW-0808">Transferase</keyword>
<evidence type="ECO:0000313" key="3">
    <source>
        <dbReference type="Proteomes" id="UP000265750"/>
    </source>
</evidence>
<sequence>MAEQVAYACVEEAKVQAFLYPIVDAPIGFRGGPVLTDPAQQRLRHHRNSAPYDHFQADTAYDDRLSGDYYYAGPLYDHFGHFLSEMVHRIVSAHHHGAGYPLLFISTRETPTPADIETAASYIQDILHFLGIDAGNSVVIRRNTIVERLHVFEQGACWGGHPKASYLDRLAAFSGDRLDQICGAVERPKKIYVSRSALPKLGSILGEEYFERILHEEGFTVFRPENHPFAVQMDHYRKADTIVFAEGSAAHGTELLGSRMMGTVVLVPRSPQAYVFERVLQPRSRRFIRANVTRYLGTVKENPSDGSPLFHRGVSIMRPQITVQTFRENGISPMRRFSSTAYLKAAVADLRRYWDEAKRIPEPFNRRYAASLARNLAFGWMEGDGVSRKALREGEKTGC</sequence>
<comment type="caution">
    <text evidence="2">The sequence shown here is derived from an EMBL/GenBank/DDBJ whole genome shotgun (WGS) entry which is preliminary data.</text>
</comment>
<dbReference type="Proteomes" id="UP000265750">
    <property type="component" value="Unassembled WGS sequence"/>
</dbReference>
<organism evidence="2 3">
    <name type="scientific">Aureimonas flava</name>
    <dbReference type="NCBI Taxonomy" id="2320271"/>
    <lineage>
        <taxon>Bacteria</taxon>
        <taxon>Pseudomonadati</taxon>
        <taxon>Pseudomonadota</taxon>
        <taxon>Alphaproteobacteria</taxon>
        <taxon>Hyphomicrobiales</taxon>
        <taxon>Aurantimonadaceae</taxon>
        <taxon>Aureimonas</taxon>
    </lineage>
</organism>
<feature type="domain" description="Glycosyltransferase 61 catalytic" evidence="1">
    <location>
        <begin position="79"/>
        <end position="251"/>
    </location>
</feature>
<dbReference type="GO" id="GO:0016757">
    <property type="term" value="F:glycosyltransferase activity"/>
    <property type="evidence" value="ECO:0007669"/>
    <property type="project" value="InterPro"/>
</dbReference>
<evidence type="ECO:0000313" key="2">
    <source>
        <dbReference type="EMBL" id="RIX98793.1"/>
    </source>
</evidence>
<proteinExistence type="predicted"/>
<dbReference type="Pfam" id="PF04577">
    <property type="entry name" value="Glyco_transf_61"/>
    <property type="match status" value="1"/>
</dbReference>